<evidence type="ECO:0000313" key="5">
    <source>
        <dbReference type="Proteomes" id="UP000250462"/>
    </source>
</evidence>
<reference evidence="4 5" key="1">
    <citation type="submission" date="2018-06" db="EMBL/GenBank/DDBJ databases">
        <title>Phytoactinopolyspora halophila sp. nov., a novel halophilic actinomycete isolated from a saline soil in China.</title>
        <authorList>
            <person name="Tang S.-K."/>
        </authorList>
    </citation>
    <scope>NUCLEOTIDE SEQUENCE [LARGE SCALE GENOMIC DNA]</scope>
    <source>
        <strain evidence="4 5">YIM 96934</strain>
    </source>
</reference>
<organism evidence="4 5">
    <name type="scientific">Phytoactinopolyspora halophila</name>
    <dbReference type="NCBI Taxonomy" id="1981511"/>
    <lineage>
        <taxon>Bacteria</taxon>
        <taxon>Bacillati</taxon>
        <taxon>Actinomycetota</taxon>
        <taxon>Actinomycetes</taxon>
        <taxon>Jiangellales</taxon>
        <taxon>Jiangellaceae</taxon>
        <taxon>Phytoactinopolyspora</taxon>
    </lineage>
</organism>
<dbReference type="Pfam" id="PF20211">
    <property type="entry name" value="DUF6571"/>
    <property type="match status" value="1"/>
</dbReference>
<protein>
    <recommendedName>
        <fullName evidence="3">DUF6571 domain-containing protein</fullName>
    </recommendedName>
</protein>
<name>A0A329R1K2_9ACTN</name>
<gene>
    <name evidence="4" type="ORF">DPM12_00130</name>
</gene>
<comment type="caution">
    <text evidence="4">The sequence shown here is derived from an EMBL/GenBank/DDBJ whole genome shotgun (WGS) entry which is preliminary data.</text>
</comment>
<dbReference type="OrthoDB" id="3493814at2"/>
<feature type="domain" description="DUF6571" evidence="3">
    <location>
        <begin position="101"/>
        <end position="633"/>
    </location>
</feature>
<dbReference type="Proteomes" id="UP000250462">
    <property type="component" value="Unassembled WGS sequence"/>
</dbReference>
<proteinExistence type="predicted"/>
<evidence type="ECO:0000259" key="3">
    <source>
        <dbReference type="Pfam" id="PF20211"/>
    </source>
</evidence>
<dbReference type="RefSeq" id="WP_112256075.1">
    <property type="nucleotide sequence ID" value="NZ_QMIG01000001.1"/>
</dbReference>
<sequence>MAKAEINISEMQRLVEGLDDALQDLRLSKSRFDGDLTTYQIDYDLGRGVQQAIDWSDEELPGVRRRLALAEMMEMDPEPDWPAGYVELDDDTAISDVPPDQAEQNGAEAAEALQVENARDLDEDLVAEIEENMNDPYFAAGFAREASPEQLAQYMDTVDALERENYVDMELRNRLVESVGTTIGTATRNTGTLSPSATFARDWADAITGETMAEGGDNRQGQPQYLAMFLQHGRYGTPFLDHVGDELYEYERDADGAAWEPKASNAIGGVRDANGDEAVDVMAMYMSALGNNPEAAQNFFDGGNTTTVELNGQEVEVNERLQYMTTERTWQHRTDPTNGGRLGEALEAATTHFRDQSDNGRVSAKIASQTFALIGDKTGEGSSDGILGFGASEGWQMWDGMRGNVANMLASYGPDLMRLGRGHSDDLGSGWTAGPEEDLFGDGAPYGAAMDPELVGEILGTYGKDGQREHLDTVMSGVMASSQQRIGLALEESLNDGTEPSAPVAMLEGRNIPALATATNEAGGTMGWVINSAYHGALDEEELEQKQAEARAAAFDAVTSLPVVKPAGEWSKLAYEQAQSHLKNEIGNSDPSAGSDFAELSSDEKDNLDEMLLNQMLAHGYFDQEYVDEANGGGNRYEGPPEEMIDRSSDPPRFDFDHESFEDWHRNRFPMDDFLRTHIHGSFEEGIQDGLELNGR</sequence>
<feature type="region of interest" description="Disordered" evidence="2">
    <location>
        <begin position="630"/>
        <end position="649"/>
    </location>
</feature>
<dbReference type="EMBL" id="QMIG01000001">
    <property type="protein sequence ID" value="RAW18544.1"/>
    <property type="molecule type" value="Genomic_DNA"/>
</dbReference>
<accession>A0A329R1K2</accession>
<evidence type="ECO:0000256" key="1">
    <source>
        <dbReference type="SAM" id="Coils"/>
    </source>
</evidence>
<dbReference type="AlphaFoldDB" id="A0A329R1K2"/>
<evidence type="ECO:0000256" key="2">
    <source>
        <dbReference type="SAM" id="MobiDB-lite"/>
    </source>
</evidence>
<dbReference type="InterPro" id="IPR046701">
    <property type="entry name" value="DUF6571"/>
</dbReference>
<keyword evidence="5" id="KW-1185">Reference proteome</keyword>
<keyword evidence="1" id="KW-0175">Coiled coil</keyword>
<evidence type="ECO:0000313" key="4">
    <source>
        <dbReference type="EMBL" id="RAW18544.1"/>
    </source>
</evidence>
<feature type="coiled-coil region" evidence="1">
    <location>
        <begin position="1"/>
        <end position="28"/>
    </location>
</feature>